<evidence type="ECO:0000256" key="1">
    <source>
        <dbReference type="SAM" id="MobiDB-lite"/>
    </source>
</evidence>
<reference evidence="2" key="2">
    <citation type="submission" date="2020-09" db="EMBL/GenBank/DDBJ databases">
        <authorList>
            <person name="Sun Q."/>
            <person name="Ohkuma M."/>
        </authorList>
    </citation>
    <scope>NUCLEOTIDE SEQUENCE</scope>
    <source>
        <strain evidence="2">JCM 4784</strain>
    </source>
</reference>
<gene>
    <name evidence="2" type="ORF">GCM10018785_03110</name>
</gene>
<feature type="region of interest" description="Disordered" evidence="1">
    <location>
        <begin position="60"/>
        <end position="89"/>
    </location>
</feature>
<reference evidence="2" key="1">
    <citation type="journal article" date="2014" name="Int. J. Syst. Evol. Microbiol.">
        <title>Complete genome sequence of Corynebacterium casei LMG S-19264T (=DSM 44701T), isolated from a smear-ripened cheese.</title>
        <authorList>
            <consortium name="US DOE Joint Genome Institute (JGI-PGF)"/>
            <person name="Walter F."/>
            <person name="Albersmeier A."/>
            <person name="Kalinowski J."/>
            <person name="Ruckert C."/>
        </authorList>
    </citation>
    <scope>NUCLEOTIDE SEQUENCE</scope>
    <source>
        <strain evidence="2">JCM 4784</strain>
    </source>
</reference>
<protein>
    <submittedName>
        <fullName evidence="2">Uncharacterized protein</fullName>
    </submittedName>
</protein>
<feature type="compositionally biased region" description="Low complexity" evidence="1">
    <location>
        <begin position="1"/>
        <end position="15"/>
    </location>
</feature>
<accession>A0A918Z5D4</accession>
<sequence length="89" mass="9216">MLPGSARPARARSAFPPLPGGAVSRPPTRAARLCLPGPDAERFPAVVSFPLWAIVPLGGTGGHSAQVPSNRSASPRPAQVALEHPLHTR</sequence>
<organism evidence="2 3">
    <name type="scientific">Streptomyces longispororuber</name>
    <dbReference type="NCBI Taxonomy" id="68230"/>
    <lineage>
        <taxon>Bacteria</taxon>
        <taxon>Bacillati</taxon>
        <taxon>Actinomycetota</taxon>
        <taxon>Actinomycetes</taxon>
        <taxon>Kitasatosporales</taxon>
        <taxon>Streptomycetaceae</taxon>
        <taxon>Streptomyces</taxon>
    </lineage>
</organism>
<evidence type="ECO:0000313" key="2">
    <source>
        <dbReference type="EMBL" id="GHE36814.1"/>
    </source>
</evidence>
<name>A0A918Z5D4_9ACTN</name>
<keyword evidence="3" id="KW-1185">Reference proteome</keyword>
<dbReference type="EMBL" id="BNBT01000003">
    <property type="protein sequence ID" value="GHE36814.1"/>
    <property type="molecule type" value="Genomic_DNA"/>
</dbReference>
<dbReference type="Proteomes" id="UP000608024">
    <property type="component" value="Unassembled WGS sequence"/>
</dbReference>
<proteinExistence type="predicted"/>
<feature type="region of interest" description="Disordered" evidence="1">
    <location>
        <begin position="1"/>
        <end position="26"/>
    </location>
</feature>
<dbReference type="AlphaFoldDB" id="A0A918Z5D4"/>
<evidence type="ECO:0000313" key="3">
    <source>
        <dbReference type="Proteomes" id="UP000608024"/>
    </source>
</evidence>
<comment type="caution">
    <text evidence="2">The sequence shown here is derived from an EMBL/GenBank/DDBJ whole genome shotgun (WGS) entry which is preliminary data.</text>
</comment>